<dbReference type="AlphaFoldDB" id="A0A0C3A5G3"/>
<dbReference type="InParanoid" id="A0A0C3A5G3"/>
<evidence type="ECO:0000259" key="2">
    <source>
        <dbReference type="Pfam" id="PF20415"/>
    </source>
</evidence>
<feature type="domain" description="DUF6699" evidence="2">
    <location>
        <begin position="85"/>
        <end position="205"/>
    </location>
</feature>
<evidence type="ECO:0000313" key="3">
    <source>
        <dbReference type="EMBL" id="KIM59957.1"/>
    </source>
</evidence>
<sequence>MSYKSWSPAPYSQGSSAYGHIQSDCWTGSPAPTPGAPHMNTVSLPHPNSTPHHPSSFCDMSYGSATPRILALNPLLSYAGRPPVYFNVSQDIQHIRLSHGCSPSLLQAHALNHPSTQLHIHFPEFPYWSVEVTNSRGVTVYDVLVRIHETLNRSVSPQEASVSPFASEYFRARTRADPREYAQGVKRVDFLGPNVFFAGLSQSRDAPNRWDVRFCPSA</sequence>
<dbReference type="OrthoDB" id="3265169at2759"/>
<name>A0A0C3A5G3_9AGAM</name>
<reference evidence="4" key="2">
    <citation type="submission" date="2015-01" db="EMBL/GenBank/DDBJ databases">
        <title>Evolutionary Origins and Diversification of the Mycorrhizal Mutualists.</title>
        <authorList>
            <consortium name="DOE Joint Genome Institute"/>
            <consortium name="Mycorrhizal Genomics Consortium"/>
            <person name="Kohler A."/>
            <person name="Kuo A."/>
            <person name="Nagy L.G."/>
            <person name="Floudas D."/>
            <person name="Copeland A."/>
            <person name="Barry K.W."/>
            <person name="Cichocki N."/>
            <person name="Veneault-Fourrey C."/>
            <person name="LaButti K."/>
            <person name="Lindquist E.A."/>
            <person name="Lipzen A."/>
            <person name="Lundell T."/>
            <person name="Morin E."/>
            <person name="Murat C."/>
            <person name="Riley R."/>
            <person name="Ohm R."/>
            <person name="Sun H."/>
            <person name="Tunlid A."/>
            <person name="Henrissat B."/>
            <person name="Grigoriev I.V."/>
            <person name="Hibbett D.S."/>
            <person name="Martin F."/>
        </authorList>
    </citation>
    <scope>NUCLEOTIDE SEQUENCE [LARGE SCALE GENOMIC DNA]</scope>
    <source>
        <strain evidence="4">Foug A</strain>
    </source>
</reference>
<dbReference type="Proteomes" id="UP000053989">
    <property type="component" value="Unassembled WGS sequence"/>
</dbReference>
<dbReference type="InterPro" id="IPR046522">
    <property type="entry name" value="DUF6699"/>
</dbReference>
<evidence type="ECO:0000256" key="1">
    <source>
        <dbReference type="SAM" id="MobiDB-lite"/>
    </source>
</evidence>
<dbReference type="EMBL" id="KN822067">
    <property type="protein sequence ID" value="KIM59957.1"/>
    <property type="molecule type" value="Genomic_DNA"/>
</dbReference>
<proteinExistence type="predicted"/>
<dbReference type="Pfam" id="PF20415">
    <property type="entry name" value="DUF6699"/>
    <property type="match status" value="1"/>
</dbReference>
<organism evidence="3 4">
    <name type="scientific">Scleroderma citrinum Foug A</name>
    <dbReference type="NCBI Taxonomy" id="1036808"/>
    <lineage>
        <taxon>Eukaryota</taxon>
        <taxon>Fungi</taxon>
        <taxon>Dikarya</taxon>
        <taxon>Basidiomycota</taxon>
        <taxon>Agaricomycotina</taxon>
        <taxon>Agaricomycetes</taxon>
        <taxon>Agaricomycetidae</taxon>
        <taxon>Boletales</taxon>
        <taxon>Sclerodermatineae</taxon>
        <taxon>Sclerodermataceae</taxon>
        <taxon>Scleroderma</taxon>
    </lineage>
</organism>
<keyword evidence="4" id="KW-1185">Reference proteome</keyword>
<dbReference type="HOGENOM" id="CLU_078286_0_0_1"/>
<feature type="compositionally biased region" description="Low complexity" evidence="1">
    <location>
        <begin position="43"/>
        <end position="52"/>
    </location>
</feature>
<feature type="region of interest" description="Disordered" evidence="1">
    <location>
        <begin position="29"/>
        <end position="52"/>
    </location>
</feature>
<protein>
    <recommendedName>
        <fullName evidence="2">DUF6699 domain-containing protein</fullName>
    </recommendedName>
</protein>
<accession>A0A0C3A5G3</accession>
<evidence type="ECO:0000313" key="4">
    <source>
        <dbReference type="Proteomes" id="UP000053989"/>
    </source>
</evidence>
<reference evidence="3 4" key="1">
    <citation type="submission" date="2014-04" db="EMBL/GenBank/DDBJ databases">
        <authorList>
            <consortium name="DOE Joint Genome Institute"/>
            <person name="Kuo A."/>
            <person name="Kohler A."/>
            <person name="Nagy L.G."/>
            <person name="Floudas D."/>
            <person name="Copeland A."/>
            <person name="Barry K.W."/>
            <person name="Cichocki N."/>
            <person name="Veneault-Fourrey C."/>
            <person name="LaButti K."/>
            <person name="Lindquist E.A."/>
            <person name="Lipzen A."/>
            <person name="Lundell T."/>
            <person name="Morin E."/>
            <person name="Murat C."/>
            <person name="Sun H."/>
            <person name="Tunlid A."/>
            <person name="Henrissat B."/>
            <person name="Grigoriev I.V."/>
            <person name="Hibbett D.S."/>
            <person name="Martin F."/>
            <person name="Nordberg H.P."/>
            <person name="Cantor M.N."/>
            <person name="Hua S.X."/>
        </authorList>
    </citation>
    <scope>NUCLEOTIDE SEQUENCE [LARGE SCALE GENOMIC DNA]</scope>
    <source>
        <strain evidence="3 4">Foug A</strain>
    </source>
</reference>
<gene>
    <name evidence="3" type="ORF">SCLCIDRAFT_1217197</name>
</gene>